<keyword evidence="3 4" id="KW-0408">Iron</keyword>
<keyword evidence="1 4" id="KW-0349">Heme</keyword>
<evidence type="ECO:0000313" key="7">
    <source>
        <dbReference type="Proteomes" id="UP000887222"/>
    </source>
</evidence>
<dbReference type="Proteomes" id="UP000887222">
    <property type="component" value="Unassembled WGS sequence"/>
</dbReference>
<name>A0ABQ4Q547_9BURK</name>
<feature type="domain" description="Cytochrome c" evidence="5">
    <location>
        <begin position="317"/>
        <end position="407"/>
    </location>
</feature>
<dbReference type="RefSeq" id="WP_220808525.1">
    <property type="nucleotide sequence ID" value="NZ_BPMK01000009.1"/>
</dbReference>
<dbReference type="PROSITE" id="PS51007">
    <property type="entry name" value="CYTC"/>
    <property type="match status" value="3"/>
</dbReference>
<dbReference type="PANTHER" id="PTHR35008">
    <property type="entry name" value="BLL4482 PROTEIN-RELATED"/>
    <property type="match status" value="1"/>
</dbReference>
<dbReference type="SUPFAM" id="SSF46626">
    <property type="entry name" value="Cytochrome c"/>
    <property type="match status" value="3"/>
</dbReference>
<evidence type="ECO:0000256" key="4">
    <source>
        <dbReference type="PROSITE-ProRule" id="PRU00433"/>
    </source>
</evidence>
<organism evidence="6 7">
    <name type="scientific">Noviherbaspirillum aridicola</name>
    <dbReference type="NCBI Taxonomy" id="2849687"/>
    <lineage>
        <taxon>Bacteria</taxon>
        <taxon>Pseudomonadati</taxon>
        <taxon>Pseudomonadota</taxon>
        <taxon>Betaproteobacteria</taxon>
        <taxon>Burkholderiales</taxon>
        <taxon>Oxalobacteraceae</taxon>
        <taxon>Noviherbaspirillum</taxon>
    </lineage>
</organism>
<dbReference type="PIRSF" id="PIRSF000018">
    <property type="entry name" value="Mb_ADH_cyt_c"/>
    <property type="match status" value="1"/>
</dbReference>
<keyword evidence="2 4" id="KW-0479">Metal-binding</keyword>
<accession>A0ABQ4Q547</accession>
<protein>
    <submittedName>
        <fullName evidence="6">Cytochrome c</fullName>
    </submittedName>
</protein>
<evidence type="ECO:0000256" key="1">
    <source>
        <dbReference type="ARBA" id="ARBA00022617"/>
    </source>
</evidence>
<dbReference type="PANTHER" id="PTHR35008:SF4">
    <property type="entry name" value="BLL4482 PROTEIN"/>
    <property type="match status" value="1"/>
</dbReference>
<feature type="domain" description="Cytochrome c" evidence="5">
    <location>
        <begin position="44"/>
        <end position="147"/>
    </location>
</feature>
<evidence type="ECO:0000313" key="6">
    <source>
        <dbReference type="EMBL" id="GIZ52319.1"/>
    </source>
</evidence>
<proteinExistence type="predicted"/>
<keyword evidence="7" id="KW-1185">Reference proteome</keyword>
<dbReference type="InterPro" id="IPR014353">
    <property type="entry name" value="Membr-bd_ADH_cyt_c"/>
</dbReference>
<sequence length="428" mass="45773">MRTWIKASLLLLLLAGIALAVVAWLGLREDAGSPPPPSPLPAAQMIERGAYLARAGNCMACHTERGGSPYAGGRAIRTPFGAIPAPNITPDRETGIGDWTADDFWRALHNGKGKDGRLLYPAFPYPNYTRVTRGDSDALYAYLRSLPAVRQASSEPDLRFPFNFRPLLAGWRALYFRAGEYRPEQSRDAQWNRGGYLVQGLGHCGACHTARNALGATDTGADLGGGMIPMLNWYASALTGEADGGLGDWDTQQLTDLLRNGVSARGAVSGPMAEVVAGSLQHLSEDDVRAMAVYLKTLPQGQTRSSPPPAAGPELDRVLRAGAGLYEKHCVDCHKSTGAGEPPHFPALAGNRAVLHVEPVNAIRAVLHGGYPPSTAGNPRPFGMPPFSAQLDDAEVATLVSYIRNSWGNRASLVGSDQVNRYRAVTLD</sequence>
<evidence type="ECO:0000256" key="2">
    <source>
        <dbReference type="ARBA" id="ARBA00022723"/>
    </source>
</evidence>
<comment type="caution">
    <text evidence="6">The sequence shown here is derived from an EMBL/GenBank/DDBJ whole genome shotgun (WGS) entry which is preliminary data.</text>
</comment>
<feature type="domain" description="Cytochrome c" evidence="5">
    <location>
        <begin position="189"/>
        <end position="299"/>
    </location>
</feature>
<dbReference type="Gene3D" id="1.10.760.10">
    <property type="entry name" value="Cytochrome c-like domain"/>
    <property type="match status" value="3"/>
</dbReference>
<dbReference type="EMBL" id="BPMK01000009">
    <property type="protein sequence ID" value="GIZ52319.1"/>
    <property type="molecule type" value="Genomic_DNA"/>
</dbReference>
<dbReference type="InterPro" id="IPR051459">
    <property type="entry name" value="Cytochrome_c-type_DH"/>
</dbReference>
<dbReference type="Pfam" id="PF00034">
    <property type="entry name" value="Cytochrom_C"/>
    <property type="match status" value="2"/>
</dbReference>
<dbReference type="InterPro" id="IPR009056">
    <property type="entry name" value="Cyt_c-like_dom"/>
</dbReference>
<gene>
    <name evidence="6" type="ORF">NCCP691_23330</name>
</gene>
<dbReference type="InterPro" id="IPR036909">
    <property type="entry name" value="Cyt_c-like_dom_sf"/>
</dbReference>
<evidence type="ECO:0000259" key="5">
    <source>
        <dbReference type="PROSITE" id="PS51007"/>
    </source>
</evidence>
<reference evidence="6 7" key="1">
    <citation type="journal article" date="2022" name="Int. J. Syst. Evol. Microbiol.">
        <title>Noviherbaspirillum aridicola sp. nov., isolated from an arid soil in Pakistan.</title>
        <authorList>
            <person name="Khan I.U."/>
            <person name="Saqib M."/>
            <person name="Amin A."/>
            <person name="Hussain F."/>
            <person name="Li L."/>
            <person name="Liu Y.H."/>
            <person name="Fang B.Z."/>
            <person name="Ahmed I."/>
            <person name="Li W.J."/>
        </authorList>
    </citation>
    <scope>NUCLEOTIDE SEQUENCE [LARGE SCALE GENOMIC DNA]</scope>
    <source>
        <strain evidence="6 7">NCCP-691</strain>
    </source>
</reference>
<evidence type="ECO:0000256" key="3">
    <source>
        <dbReference type="ARBA" id="ARBA00023004"/>
    </source>
</evidence>